<reference evidence="2 3" key="1">
    <citation type="journal article" date="2020" name="Mol. Biol. Evol.">
        <title>Distinct Expression and Methylation Patterns for Genes with Different Fates following a Single Whole-Genome Duplication in Flowering Plants.</title>
        <authorList>
            <person name="Shi T."/>
            <person name="Rahmani R.S."/>
            <person name="Gugger P.F."/>
            <person name="Wang M."/>
            <person name="Li H."/>
            <person name="Zhang Y."/>
            <person name="Li Z."/>
            <person name="Wang Q."/>
            <person name="Van de Peer Y."/>
            <person name="Marchal K."/>
            <person name="Chen J."/>
        </authorList>
    </citation>
    <scope>NUCLEOTIDE SEQUENCE [LARGE SCALE GENOMIC DNA]</scope>
    <source>
        <tissue evidence="2">Leaf</tissue>
    </source>
</reference>
<dbReference type="AlphaFoldDB" id="A0A822XQQ8"/>
<accession>A0A822XQQ8</accession>
<evidence type="ECO:0000313" key="3">
    <source>
        <dbReference type="Proteomes" id="UP000607653"/>
    </source>
</evidence>
<evidence type="ECO:0000259" key="1">
    <source>
        <dbReference type="PROSITE" id="PS51388"/>
    </source>
</evidence>
<dbReference type="PANTHER" id="PTHR11566">
    <property type="entry name" value="DYNAMIN"/>
    <property type="match status" value="1"/>
</dbReference>
<dbReference type="EMBL" id="DUZY01000001">
    <property type="protein sequence ID" value="DAD23944.1"/>
    <property type="molecule type" value="Genomic_DNA"/>
</dbReference>
<dbReference type="PROSITE" id="PS51388">
    <property type="entry name" value="GED"/>
    <property type="match status" value="1"/>
</dbReference>
<dbReference type="InterPro" id="IPR022812">
    <property type="entry name" value="Dynamin"/>
</dbReference>
<name>A0A822XQQ8_NELNU</name>
<dbReference type="SMART" id="SM00302">
    <property type="entry name" value="GED"/>
    <property type="match status" value="1"/>
</dbReference>
<feature type="domain" description="GED" evidence="1">
    <location>
        <begin position="187"/>
        <end position="282"/>
    </location>
</feature>
<organism evidence="2 3">
    <name type="scientific">Nelumbo nucifera</name>
    <name type="common">Sacred lotus</name>
    <dbReference type="NCBI Taxonomy" id="4432"/>
    <lineage>
        <taxon>Eukaryota</taxon>
        <taxon>Viridiplantae</taxon>
        <taxon>Streptophyta</taxon>
        <taxon>Embryophyta</taxon>
        <taxon>Tracheophyta</taxon>
        <taxon>Spermatophyta</taxon>
        <taxon>Magnoliopsida</taxon>
        <taxon>Proteales</taxon>
        <taxon>Nelumbonaceae</taxon>
        <taxon>Nelumbo</taxon>
    </lineage>
</organism>
<dbReference type="Proteomes" id="UP000607653">
    <property type="component" value="Unassembled WGS sequence"/>
</dbReference>
<dbReference type="GO" id="GO:0003924">
    <property type="term" value="F:GTPase activity"/>
    <property type="evidence" value="ECO:0007669"/>
    <property type="project" value="InterPro"/>
</dbReference>
<sequence>MANMLDECSKELQQKCMQNTEAGSFLMHEIKVLEEARGIELPNFLSHTAFLIILQRRLKQVSNIPVELAEKFWDYTRDVVVRVLMLHCENYPQLQSSTRRAAQNVIAKMKEQSIDRVREMLEMEKLTDYTCNPEYMKTWSALMTQQEAFTQQLTADWKPDSTTIDGYGEVELGHLREIEYPMLVERAFDLRMRITAYWKVVLQRLVDCLALHLLFNVQNLVNKKELEKEVLNELMMGPHSGGIERLLEESPTVAHNRECLNKSIILLQECKNSWILDMFGLTKNKREILKIAFGN</sequence>
<dbReference type="GO" id="GO:0005525">
    <property type="term" value="F:GTP binding"/>
    <property type="evidence" value="ECO:0007669"/>
    <property type="project" value="InterPro"/>
</dbReference>
<proteinExistence type="predicted"/>
<keyword evidence="3" id="KW-1185">Reference proteome</keyword>
<dbReference type="PANTHER" id="PTHR11566:SF173">
    <property type="entry name" value="DYNAMIN-RELATED PROTEIN 4C"/>
    <property type="match status" value="1"/>
</dbReference>
<evidence type="ECO:0000313" key="2">
    <source>
        <dbReference type="EMBL" id="DAD23944.1"/>
    </source>
</evidence>
<comment type="caution">
    <text evidence="2">The sequence shown here is derived from an EMBL/GenBank/DDBJ whole genome shotgun (WGS) entry which is preliminary data.</text>
</comment>
<dbReference type="Pfam" id="PF02212">
    <property type="entry name" value="GED"/>
    <property type="match status" value="1"/>
</dbReference>
<dbReference type="InterPro" id="IPR000375">
    <property type="entry name" value="Dynamin_stalk"/>
</dbReference>
<protein>
    <recommendedName>
        <fullName evidence="1">GED domain-containing protein</fullName>
    </recommendedName>
</protein>
<gene>
    <name evidence="2" type="ORF">HUJ06_025407</name>
</gene>
<dbReference type="Pfam" id="PF01031">
    <property type="entry name" value="Dynamin_M"/>
    <property type="match status" value="1"/>
</dbReference>
<dbReference type="InterPro" id="IPR020850">
    <property type="entry name" value="GED_dom"/>
</dbReference>
<dbReference type="InterPro" id="IPR003130">
    <property type="entry name" value="GED"/>
</dbReference>
<dbReference type="Gene3D" id="1.20.120.1240">
    <property type="entry name" value="Dynamin, middle domain"/>
    <property type="match status" value="1"/>
</dbReference>